<keyword evidence="2" id="KW-0378">Hydrolase</keyword>
<evidence type="ECO:0000313" key="8">
    <source>
        <dbReference type="Proteomes" id="UP001284601"/>
    </source>
</evidence>
<gene>
    <name evidence="7" type="ORF">R7226_12780</name>
</gene>
<keyword evidence="4" id="KW-1133">Transmembrane helix</keyword>
<feature type="domain" description="Resuscitation-promoting factor core lysozyme-like" evidence="6">
    <location>
        <begin position="161"/>
        <end position="230"/>
    </location>
</feature>
<dbReference type="InterPro" id="IPR023346">
    <property type="entry name" value="Lysozyme-like_dom_sf"/>
</dbReference>
<sequence length="231" mass="23916">MPATCPDVDADDLSRGERFERSRERSHARRLLALRRRRRQRGSRSLAVVLAAALTIGSGGAFAATAGDGGGSSGVLKRGSSGPVVVQLQQKLGIPADGAFGPQTEKAVRRYQGSKGLEVDGVVGSQTAQSLGISLATAKAQSLRSSGGGGGGGGNVKLPAILDSIAQCESGGDPRAISSDGTYRGKYQFDRSTWASYGPAGDPARASEAEQDRRALKLYKARGTSPWPNCA</sequence>
<evidence type="ECO:0000313" key="7">
    <source>
        <dbReference type="EMBL" id="MDW5595218.1"/>
    </source>
</evidence>
<feature type="region of interest" description="Disordered" evidence="3">
    <location>
        <begin position="1"/>
        <end position="26"/>
    </location>
</feature>
<comment type="caution">
    <text evidence="7">The sequence shown here is derived from an EMBL/GenBank/DDBJ whole genome shotgun (WGS) entry which is preliminary data.</text>
</comment>
<dbReference type="RefSeq" id="WP_318597554.1">
    <property type="nucleotide sequence ID" value="NZ_JAWSTH010000029.1"/>
</dbReference>
<feature type="compositionally biased region" description="Basic and acidic residues" evidence="3">
    <location>
        <begin position="12"/>
        <end position="25"/>
    </location>
</feature>
<reference evidence="8" key="1">
    <citation type="submission" date="2023-07" db="EMBL/GenBank/DDBJ databases">
        <title>Conexibacter stalactiti sp. nov., isolated from stalactites in a lava cave and emended description of the genus Conexibacter.</title>
        <authorList>
            <person name="Lee S.D."/>
        </authorList>
    </citation>
    <scope>NUCLEOTIDE SEQUENCE [LARGE SCALE GENOMIC DNA]</scope>
    <source>
        <strain evidence="8">KCTC 39840</strain>
    </source>
</reference>
<evidence type="ECO:0000256" key="2">
    <source>
        <dbReference type="ARBA" id="ARBA00022801"/>
    </source>
</evidence>
<evidence type="ECO:0000256" key="4">
    <source>
        <dbReference type="SAM" id="Phobius"/>
    </source>
</evidence>
<dbReference type="EMBL" id="JAWSTH010000029">
    <property type="protein sequence ID" value="MDW5595218.1"/>
    <property type="molecule type" value="Genomic_DNA"/>
</dbReference>
<proteinExistence type="inferred from homology"/>
<organism evidence="7 8">
    <name type="scientific">Conexibacter stalactiti</name>
    <dbReference type="NCBI Taxonomy" id="1940611"/>
    <lineage>
        <taxon>Bacteria</taxon>
        <taxon>Bacillati</taxon>
        <taxon>Actinomycetota</taxon>
        <taxon>Thermoleophilia</taxon>
        <taxon>Solirubrobacterales</taxon>
        <taxon>Conexibacteraceae</taxon>
        <taxon>Conexibacter</taxon>
    </lineage>
</organism>
<name>A0ABU4HPH3_9ACTN</name>
<dbReference type="Proteomes" id="UP001284601">
    <property type="component" value="Unassembled WGS sequence"/>
</dbReference>
<keyword evidence="8" id="KW-1185">Reference proteome</keyword>
<dbReference type="SUPFAM" id="SSF53955">
    <property type="entry name" value="Lysozyme-like"/>
    <property type="match status" value="1"/>
</dbReference>
<evidence type="ECO:0000256" key="3">
    <source>
        <dbReference type="SAM" id="MobiDB-lite"/>
    </source>
</evidence>
<comment type="similarity">
    <text evidence="1">Belongs to the transglycosylase family. Rpf subfamily.</text>
</comment>
<protein>
    <submittedName>
        <fullName evidence="7">Transglycosylase family protein</fullName>
    </submittedName>
</protein>
<evidence type="ECO:0000259" key="6">
    <source>
        <dbReference type="Pfam" id="PF06737"/>
    </source>
</evidence>
<dbReference type="InterPro" id="IPR036365">
    <property type="entry name" value="PGBD-like_sf"/>
</dbReference>
<keyword evidence="4" id="KW-0812">Transmembrane</keyword>
<dbReference type="Pfam" id="PF01471">
    <property type="entry name" value="PG_binding_1"/>
    <property type="match status" value="1"/>
</dbReference>
<dbReference type="SUPFAM" id="SSF47090">
    <property type="entry name" value="PGBD-like"/>
    <property type="match status" value="1"/>
</dbReference>
<dbReference type="Gene3D" id="1.10.101.10">
    <property type="entry name" value="PGBD-like superfamily/PGBD"/>
    <property type="match status" value="1"/>
</dbReference>
<dbReference type="InterPro" id="IPR036366">
    <property type="entry name" value="PGBDSf"/>
</dbReference>
<accession>A0ABU4HPH3</accession>
<dbReference type="Pfam" id="PF06737">
    <property type="entry name" value="Transglycosylas"/>
    <property type="match status" value="1"/>
</dbReference>
<dbReference type="Gene3D" id="1.10.530.10">
    <property type="match status" value="1"/>
</dbReference>
<dbReference type="CDD" id="cd13925">
    <property type="entry name" value="RPF"/>
    <property type="match status" value="1"/>
</dbReference>
<evidence type="ECO:0000256" key="1">
    <source>
        <dbReference type="ARBA" id="ARBA00010830"/>
    </source>
</evidence>
<dbReference type="InterPro" id="IPR002477">
    <property type="entry name" value="Peptidoglycan-bd-like"/>
</dbReference>
<keyword evidence="4" id="KW-0472">Membrane</keyword>
<feature type="domain" description="Peptidoglycan binding-like" evidence="5">
    <location>
        <begin position="93"/>
        <end position="131"/>
    </location>
</feature>
<evidence type="ECO:0000259" key="5">
    <source>
        <dbReference type="Pfam" id="PF01471"/>
    </source>
</evidence>
<dbReference type="InterPro" id="IPR010618">
    <property type="entry name" value="RPF"/>
</dbReference>
<feature type="transmembrane region" description="Helical" evidence="4">
    <location>
        <begin position="45"/>
        <end position="64"/>
    </location>
</feature>